<dbReference type="Proteomes" id="UP000265566">
    <property type="component" value="Chromosome 7"/>
</dbReference>
<evidence type="ECO:0000313" key="5">
    <source>
        <dbReference type="EnsemblPlants" id="AES79590"/>
    </source>
</evidence>
<dbReference type="InterPro" id="IPR005174">
    <property type="entry name" value="KIB1-4_b-propeller"/>
</dbReference>
<name>G7KT89_MEDTR</name>
<dbReference type="Proteomes" id="UP000002051">
    <property type="component" value="Unassembled WGS sequence"/>
</dbReference>
<reference evidence="3 6" key="1">
    <citation type="journal article" date="2011" name="Nature">
        <title>The Medicago genome provides insight into the evolution of rhizobial symbioses.</title>
        <authorList>
            <person name="Young N.D."/>
            <person name="Debelle F."/>
            <person name="Oldroyd G.E."/>
            <person name="Geurts R."/>
            <person name="Cannon S.B."/>
            <person name="Udvardi M.K."/>
            <person name="Benedito V.A."/>
            <person name="Mayer K.F."/>
            <person name="Gouzy J."/>
            <person name="Schoof H."/>
            <person name="Van de Peer Y."/>
            <person name="Proost S."/>
            <person name="Cook D.R."/>
            <person name="Meyers B.C."/>
            <person name="Spannagl M."/>
            <person name="Cheung F."/>
            <person name="De Mita S."/>
            <person name="Krishnakumar V."/>
            <person name="Gundlach H."/>
            <person name="Zhou S."/>
            <person name="Mudge J."/>
            <person name="Bharti A.K."/>
            <person name="Murray J.D."/>
            <person name="Naoumkina M.A."/>
            <person name="Rosen B."/>
            <person name="Silverstein K.A."/>
            <person name="Tang H."/>
            <person name="Rombauts S."/>
            <person name="Zhao P.X."/>
            <person name="Zhou P."/>
            <person name="Barbe V."/>
            <person name="Bardou P."/>
            <person name="Bechner M."/>
            <person name="Bellec A."/>
            <person name="Berger A."/>
            <person name="Berges H."/>
            <person name="Bidwell S."/>
            <person name="Bisseling T."/>
            <person name="Choisne N."/>
            <person name="Couloux A."/>
            <person name="Denny R."/>
            <person name="Deshpande S."/>
            <person name="Dai X."/>
            <person name="Doyle J.J."/>
            <person name="Dudez A.M."/>
            <person name="Farmer A.D."/>
            <person name="Fouteau S."/>
            <person name="Franken C."/>
            <person name="Gibelin C."/>
            <person name="Gish J."/>
            <person name="Goldstein S."/>
            <person name="Gonzalez A.J."/>
            <person name="Green P.J."/>
            <person name="Hallab A."/>
            <person name="Hartog M."/>
            <person name="Hua A."/>
            <person name="Humphray S.J."/>
            <person name="Jeong D.H."/>
            <person name="Jing Y."/>
            <person name="Jocker A."/>
            <person name="Kenton S.M."/>
            <person name="Kim D.J."/>
            <person name="Klee K."/>
            <person name="Lai H."/>
            <person name="Lang C."/>
            <person name="Lin S."/>
            <person name="Macmil S.L."/>
            <person name="Magdelenat G."/>
            <person name="Matthews L."/>
            <person name="McCorrison J."/>
            <person name="Monaghan E.L."/>
            <person name="Mun J.H."/>
            <person name="Najar F.Z."/>
            <person name="Nicholson C."/>
            <person name="Noirot C."/>
            <person name="O'Bleness M."/>
            <person name="Paule C.R."/>
            <person name="Poulain J."/>
            <person name="Prion F."/>
            <person name="Qin B."/>
            <person name="Qu C."/>
            <person name="Retzel E.F."/>
            <person name="Riddle C."/>
            <person name="Sallet E."/>
            <person name="Samain S."/>
            <person name="Samson N."/>
            <person name="Sanders I."/>
            <person name="Saurat O."/>
            <person name="Scarpelli C."/>
            <person name="Schiex T."/>
            <person name="Segurens B."/>
            <person name="Severin A.J."/>
            <person name="Sherrier D.J."/>
            <person name="Shi R."/>
            <person name="Sims S."/>
            <person name="Singer S.R."/>
            <person name="Sinharoy S."/>
            <person name="Sterck L."/>
            <person name="Viollet A."/>
            <person name="Wang B.B."/>
            <person name="Wang K."/>
            <person name="Wang M."/>
            <person name="Wang X."/>
            <person name="Warfsmann J."/>
            <person name="Weissenbach J."/>
            <person name="White D.D."/>
            <person name="White J.D."/>
            <person name="Wiley G.B."/>
            <person name="Wincker P."/>
            <person name="Xing Y."/>
            <person name="Yang L."/>
            <person name="Yao Z."/>
            <person name="Ying F."/>
            <person name="Zhai J."/>
            <person name="Zhou L."/>
            <person name="Zuber A."/>
            <person name="Denarie J."/>
            <person name="Dixon R.A."/>
            <person name="May G.D."/>
            <person name="Schwartz D.C."/>
            <person name="Rogers J."/>
            <person name="Quetier F."/>
            <person name="Town C.D."/>
            <person name="Roe B.A."/>
        </authorList>
    </citation>
    <scope>NUCLEOTIDE SEQUENCE [LARGE SCALE GENOMIC DNA]</scope>
    <source>
        <strain evidence="3">A17</strain>
        <strain evidence="5 6">cv. Jemalong A17</strain>
    </source>
</reference>
<dbReference type="OrthoDB" id="642536at2759"/>
<organism evidence="3 6">
    <name type="scientific">Medicago truncatula</name>
    <name type="common">Barrel medic</name>
    <name type="synonym">Medicago tribuloides</name>
    <dbReference type="NCBI Taxonomy" id="3880"/>
    <lineage>
        <taxon>Eukaryota</taxon>
        <taxon>Viridiplantae</taxon>
        <taxon>Streptophyta</taxon>
        <taxon>Embryophyta</taxon>
        <taxon>Tracheophyta</taxon>
        <taxon>Spermatophyta</taxon>
        <taxon>Magnoliopsida</taxon>
        <taxon>eudicotyledons</taxon>
        <taxon>Gunneridae</taxon>
        <taxon>Pentapetalae</taxon>
        <taxon>rosids</taxon>
        <taxon>fabids</taxon>
        <taxon>Fabales</taxon>
        <taxon>Fabaceae</taxon>
        <taxon>Papilionoideae</taxon>
        <taxon>50 kb inversion clade</taxon>
        <taxon>NPAAA clade</taxon>
        <taxon>Hologalegina</taxon>
        <taxon>IRL clade</taxon>
        <taxon>Trifolieae</taxon>
        <taxon>Medicago</taxon>
    </lineage>
</organism>
<sequence>MVMEAQDCQLPPEMLDIISKNLDFDDLFQFAGVCKSWREFHKIYCINFLASQAPLIFQTSSYSKDDYSFYSIPNQRAYRLKMGSLWGYSYSGSSSGYLIMAGDNDTLLLINPFRRRKKVINTSVLRGKFSSSSCRALLAFAKGSKEFVVVVSCTSHHSLHVYQSRDSGWVTHSIRGNPWNVVDFVVLHNTIHLITDKADIGILNVNSTNIKFLELNNAPSVTFSRLRLVSCDEQLLVVHFVPEKVLDVYKIDFSTMNYEKLETLGDVAFFYSSWTNFRALRNPSRWGYESNSMYCICLFAECHVYSVDDNKLRKHIVASGSLQTPGRSNFYWLDWCFPHLHDEVDYSLVK</sequence>
<gene>
    <name evidence="3" type="ordered locus">MTR_7g070100</name>
    <name evidence="4" type="ORF">MtrunA17_Chr7g0243331</name>
</gene>
<dbReference type="eggNOG" id="ENOG502SP5Q">
    <property type="taxonomic scope" value="Eukaryota"/>
</dbReference>
<dbReference type="Pfam" id="PF03478">
    <property type="entry name" value="Beta-prop_KIB1-4"/>
    <property type="match status" value="1"/>
</dbReference>
<reference evidence="5" key="3">
    <citation type="submission" date="2015-04" db="UniProtKB">
        <authorList>
            <consortium name="EnsemblPlants"/>
        </authorList>
    </citation>
    <scope>IDENTIFICATION</scope>
    <source>
        <strain evidence="5">cv. Jemalong A17</strain>
    </source>
</reference>
<dbReference type="HOGENOM" id="CLU_052098_0_0_1"/>
<feature type="domain" description="F-box" evidence="1">
    <location>
        <begin position="9"/>
        <end position="39"/>
    </location>
</feature>
<dbReference type="OMA" id="ALFISMD"/>
<dbReference type="PaxDb" id="3880-AES79590"/>
<dbReference type="EMBL" id="CM001223">
    <property type="protein sequence ID" value="AES79590.1"/>
    <property type="molecule type" value="Genomic_DNA"/>
</dbReference>
<dbReference type="AlphaFoldDB" id="G7KT89"/>
<dbReference type="Pfam" id="PF00646">
    <property type="entry name" value="F-box"/>
    <property type="match status" value="1"/>
</dbReference>
<evidence type="ECO:0000313" key="6">
    <source>
        <dbReference type="Proteomes" id="UP000002051"/>
    </source>
</evidence>
<reference evidence="4" key="4">
    <citation type="journal article" date="2018" name="Nat. Plants">
        <title>Whole-genome landscape of Medicago truncatula symbiotic genes.</title>
        <authorList>
            <person name="Pecrix Y."/>
            <person name="Gamas P."/>
            <person name="Carrere S."/>
        </authorList>
    </citation>
    <scope>NUCLEOTIDE SEQUENCE</scope>
    <source>
        <tissue evidence="4">Leaves</tissue>
    </source>
</reference>
<keyword evidence="6" id="KW-1185">Reference proteome</keyword>
<evidence type="ECO:0000259" key="2">
    <source>
        <dbReference type="Pfam" id="PF03478"/>
    </source>
</evidence>
<reference evidence="3 6" key="2">
    <citation type="journal article" date="2014" name="BMC Genomics">
        <title>An improved genome release (version Mt4.0) for the model legume Medicago truncatula.</title>
        <authorList>
            <person name="Tang H."/>
            <person name="Krishnakumar V."/>
            <person name="Bidwell S."/>
            <person name="Rosen B."/>
            <person name="Chan A."/>
            <person name="Zhou S."/>
            <person name="Gentzbittel L."/>
            <person name="Childs K.L."/>
            <person name="Yandell M."/>
            <person name="Gundlach H."/>
            <person name="Mayer K.F."/>
            <person name="Schwartz D.C."/>
            <person name="Town C.D."/>
        </authorList>
    </citation>
    <scope>GENOME REANNOTATION</scope>
    <source>
        <strain evidence="5 6">cv. Jemalong A17</strain>
    </source>
</reference>
<dbReference type="SUPFAM" id="SSF81383">
    <property type="entry name" value="F-box domain"/>
    <property type="match status" value="1"/>
</dbReference>
<dbReference type="InterPro" id="IPR001810">
    <property type="entry name" value="F-box_dom"/>
</dbReference>
<dbReference type="InterPro" id="IPR036047">
    <property type="entry name" value="F-box-like_dom_sf"/>
</dbReference>
<dbReference type="CDD" id="cd09917">
    <property type="entry name" value="F-box_SF"/>
    <property type="match status" value="1"/>
</dbReference>
<evidence type="ECO:0000313" key="4">
    <source>
        <dbReference type="EMBL" id="RHN46542.1"/>
    </source>
</evidence>
<feature type="domain" description="KIB1-4 beta-propeller" evidence="2">
    <location>
        <begin position="69"/>
        <end position="296"/>
    </location>
</feature>
<protein>
    <submittedName>
        <fullName evidence="3">F-box protein</fullName>
    </submittedName>
    <submittedName>
        <fullName evidence="4">Putative F-box domain-containing protein</fullName>
    </submittedName>
</protein>
<dbReference type="Gramene" id="rna41038">
    <property type="protein sequence ID" value="RHN46542.1"/>
    <property type="gene ID" value="gene41038"/>
</dbReference>
<dbReference type="PANTHER" id="PTHR33800">
    <property type="entry name" value="OS06G0113600 PROTEIN"/>
    <property type="match status" value="1"/>
</dbReference>
<dbReference type="Gene3D" id="1.20.1280.50">
    <property type="match status" value="1"/>
</dbReference>
<evidence type="ECO:0000259" key="1">
    <source>
        <dbReference type="Pfam" id="PF00646"/>
    </source>
</evidence>
<dbReference type="EMBL" id="PSQE01000007">
    <property type="protein sequence ID" value="RHN46542.1"/>
    <property type="molecule type" value="Genomic_DNA"/>
</dbReference>
<evidence type="ECO:0000313" key="3">
    <source>
        <dbReference type="EMBL" id="AES79590.1"/>
    </source>
</evidence>
<accession>G7KT89</accession>
<dbReference type="PANTHER" id="PTHR33800:SF13">
    <property type="entry name" value="OS06G0113600 PROTEIN"/>
    <property type="match status" value="1"/>
</dbReference>
<dbReference type="EnsemblPlants" id="AES79590">
    <property type="protein sequence ID" value="AES79590"/>
    <property type="gene ID" value="MTR_7g070100"/>
</dbReference>
<proteinExistence type="predicted"/>